<proteinExistence type="predicted"/>
<evidence type="ECO:0000256" key="1">
    <source>
        <dbReference type="SAM" id="MobiDB-lite"/>
    </source>
</evidence>
<evidence type="ECO:0000313" key="3">
    <source>
        <dbReference type="Proteomes" id="UP000557204"/>
    </source>
</evidence>
<dbReference type="EMBL" id="JABFAJ010000012">
    <property type="protein sequence ID" value="NNU27316.1"/>
    <property type="molecule type" value="Genomic_DNA"/>
</dbReference>
<gene>
    <name evidence="2" type="ORF">HLI28_07140</name>
</gene>
<evidence type="ECO:0000313" key="2">
    <source>
        <dbReference type="EMBL" id="NNU27316.1"/>
    </source>
</evidence>
<comment type="caution">
    <text evidence="2">The sequence shown here is derived from an EMBL/GenBank/DDBJ whole genome shotgun (WGS) entry which is preliminary data.</text>
</comment>
<feature type="region of interest" description="Disordered" evidence="1">
    <location>
        <begin position="384"/>
        <end position="415"/>
    </location>
</feature>
<organism evidence="2 3">
    <name type="scientific">Isoptericola sediminis</name>
    <dbReference type="NCBI Taxonomy" id="2733572"/>
    <lineage>
        <taxon>Bacteria</taxon>
        <taxon>Bacillati</taxon>
        <taxon>Actinomycetota</taxon>
        <taxon>Actinomycetes</taxon>
        <taxon>Micrococcales</taxon>
        <taxon>Promicromonosporaceae</taxon>
        <taxon>Isoptericola</taxon>
    </lineage>
</organism>
<accession>A0A849JVE4</accession>
<reference evidence="2 3" key="1">
    <citation type="submission" date="2020-05" db="EMBL/GenBank/DDBJ databases">
        <title>Genome sequence of Isoptericola sp. JC619 isolated from Chilika lagoon, India.</title>
        <authorList>
            <person name="Kumar D."/>
            <person name="Appam K."/>
            <person name="Gandham S."/>
            <person name="Uppada J."/>
            <person name="Sasikala C."/>
            <person name="Venkata Ramana C."/>
        </authorList>
    </citation>
    <scope>NUCLEOTIDE SEQUENCE [LARGE SCALE GENOMIC DNA]</scope>
    <source>
        <strain evidence="2 3">JC619</strain>
    </source>
</reference>
<feature type="compositionally biased region" description="Basic and acidic residues" evidence="1">
    <location>
        <begin position="397"/>
        <end position="415"/>
    </location>
</feature>
<dbReference type="Proteomes" id="UP000557204">
    <property type="component" value="Unassembled WGS sequence"/>
</dbReference>
<dbReference type="AlphaFoldDB" id="A0A849JVE4"/>
<name>A0A849JVE4_9MICO</name>
<protein>
    <submittedName>
        <fullName evidence="2">Uncharacterized protein</fullName>
    </submittedName>
</protein>
<sequence length="415" mass="44716">MDNEIHLVNDGNGVAVIGDPAAVERFLVSERLSSKELGMQRLGPAFATAGNATHIGSEIAASSGRWVKLTEDSARAMKSLPLMKGSDPTVSRAVLTENGKIKGLLEVVKTPGSIATNPAMLAGAAGLMAQLAMQQTMEEITDYLAVIDEKVDDILRAQKDAVLADMIGVDFVIEEAMTVREHVGRVSEITWSKVQSTSMTIARTQAYALRQLDSLAGKLEDKAKVGEAAKAAREAESSVHEWLAVLARCFQLQEAVGVLELDRVLNSSPDELDQHRVALQAARRNRLDLISRSTGNLVARMSAAAARANAKVLLAPNAARTIVASSNEVSLKVVDFHDRLGIEGDQQSVEARRWLDAATEVRDKAITTGTDGLDTARRVGGETFDRARSATSTLSRDITDRARGWRQGDREESHG</sequence>
<keyword evidence="3" id="KW-1185">Reference proteome</keyword>